<protein>
    <recommendedName>
        <fullName evidence="5">Zinc finger PHD-type domain-containing protein</fullName>
    </recommendedName>
</protein>
<dbReference type="Gene3D" id="3.30.40.10">
    <property type="entry name" value="Zinc/RING finger domain, C3HC4 (zinc finger)"/>
    <property type="match status" value="1"/>
</dbReference>
<gene>
    <name evidence="6" type="ORF">GALMADRAFT_148298</name>
</gene>
<dbReference type="EMBL" id="KL142430">
    <property type="protein sequence ID" value="KDR65919.1"/>
    <property type="molecule type" value="Genomic_DNA"/>
</dbReference>
<feature type="compositionally biased region" description="Polar residues" evidence="4">
    <location>
        <begin position="271"/>
        <end position="282"/>
    </location>
</feature>
<accession>A0A067SDV4</accession>
<organism evidence="6 7">
    <name type="scientific">Galerina marginata (strain CBS 339.88)</name>
    <dbReference type="NCBI Taxonomy" id="685588"/>
    <lineage>
        <taxon>Eukaryota</taxon>
        <taxon>Fungi</taxon>
        <taxon>Dikarya</taxon>
        <taxon>Basidiomycota</taxon>
        <taxon>Agaricomycotina</taxon>
        <taxon>Agaricomycetes</taxon>
        <taxon>Agaricomycetidae</taxon>
        <taxon>Agaricales</taxon>
        <taxon>Agaricineae</taxon>
        <taxon>Strophariaceae</taxon>
        <taxon>Galerina</taxon>
    </lineage>
</organism>
<name>A0A067SDV4_GALM3</name>
<evidence type="ECO:0000313" key="6">
    <source>
        <dbReference type="EMBL" id="KDR65919.1"/>
    </source>
</evidence>
<dbReference type="PROSITE" id="PS01359">
    <property type="entry name" value="ZF_PHD_1"/>
    <property type="match status" value="1"/>
</dbReference>
<evidence type="ECO:0000256" key="4">
    <source>
        <dbReference type="SAM" id="MobiDB-lite"/>
    </source>
</evidence>
<dbReference type="InterPro" id="IPR001965">
    <property type="entry name" value="Znf_PHD"/>
</dbReference>
<dbReference type="AlphaFoldDB" id="A0A067SDV4"/>
<dbReference type="HOGENOM" id="CLU_042173_0_0_1"/>
<sequence>MTTSDCPRCSPSVTLDLSQGPRILEHVGSHILHEPTVIHSMEPLCGLCLRPSPLCQYYLTKGKGTKGNIKINPKTSKGCLMKANFTYSIAAQSTTSSPCSNVPIQCPVCPKADPAIWKYFMKVHFKERHKTLDLTNYEHLWQLSNFERSQMGQIWTRRAKVGILKRTKKSKLPPLIVSEDHRARIPSTNDVDTELVAAKIGPGNFSSIDEGSEGNSDEESEEDFSENDEGDTSEGDGERTEDETVVLQEEVRSSLQDPVELNVGPVEEPSSLDSTHDQSNYEGSVEPSRDETGSSLLNPVAAPEVSVEVSDAESEVGETTRRPKRKRIQRKLVQDGCLCGSVLDGSMDGVLRCKQMGCETEWYHLDCVKLELAPRNWVCAACEASGSGRGGKRSKR</sequence>
<dbReference type="STRING" id="685588.A0A067SDV4"/>
<keyword evidence="3" id="KW-0862">Zinc</keyword>
<keyword evidence="2" id="KW-0863">Zinc-finger</keyword>
<dbReference type="Proteomes" id="UP000027222">
    <property type="component" value="Unassembled WGS sequence"/>
</dbReference>
<reference evidence="7" key="1">
    <citation type="journal article" date="2014" name="Proc. Natl. Acad. Sci. U.S.A.">
        <title>Extensive sampling of basidiomycete genomes demonstrates inadequacy of the white-rot/brown-rot paradigm for wood decay fungi.</title>
        <authorList>
            <person name="Riley R."/>
            <person name="Salamov A.A."/>
            <person name="Brown D.W."/>
            <person name="Nagy L.G."/>
            <person name="Floudas D."/>
            <person name="Held B.W."/>
            <person name="Levasseur A."/>
            <person name="Lombard V."/>
            <person name="Morin E."/>
            <person name="Otillar R."/>
            <person name="Lindquist E.A."/>
            <person name="Sun H."/>
            <person name="LaButti K.M."/>
            <person name="Schmutz J."/>
            <person name="Jabbour D."/>
            <person name="Luo H."/>
            <person name="Baker S.E."/>
            <person name="Pisabarro A.G."/>
            <person name="Walton J.D."/>
            <person name="Blanchette R.A."/>
            <person name="Henrissat B."/>
            <person name="Martin F."/>
            <person name="Cullen D."/>
            <person name="Hibbett D.S."/>
            <person name="Grigoriev I.V."/>
        </authorList>
    </citation>
    <scope>NUCLEOTIDE SEQUENCE [LARGE SCALE GENOMIC DNA]</scope>
    <source>
        <strain evidence="7">CBS 339.88</strain>
    </source>
</reference>
<feature type="domain" description="Zinc finger PHD-type" evidence="5">
    <location>
        <begin position="336"/>
        <end position="383"/>
    </location>
</feature>
<feature type="compositionally biased region" description="Acidic residues" evidence="4">
    <location>
        <begin position="210"/>
        <end position="244"/>
    </location>
</feature>
<evidence type="ECO:0000256" key="2">
    <source>
        <dbReference type="ARBA" id="ARBA00022771"/>
    </source>
</evidence>
<keyword evidence="7" id="KW-1185">Reference proteome</keyword>
<evidence type="ECO:0000256" key="3">
    <source>
        <dbReference type="ARBA" id="ARBA00022833"/>
    </source>
</evidence>
<dbReference type="GO" id="GO:0008270">
    <property type="term" value="F:zinc ion binding"/>
    <property type="evidence" value="ECO:0007669"/>
    <property type="project" value="UniProtKB-KW"/>
</dbReference>
<evidence type="ECO:0000259" key="5">
    <source>
        <dbReference type="SMART" id="SM00249"/>
    </source>
</evidence>
<feature type="region of interest" description="Disordered" evidence="4">
    <location>
        <begin position="201"/>
        <end position="296"/>
    </location>
</feature>
<dbReference type="SMART" id="SM00249">
    <property type="entry name" value="PHD"/>
    <property type="match status" value="1"/>
</dbReference>
<dbReference type="SUPFAM" id="SSF57903">
    <property type="entry name" value="FYVE/PHD zinc finger"/>
    <property type="match status" value="1"/>
</dbReference>
<proteinExistence type="predicted"/>
<evidence type="ECO:0000313" key="7">
    <source>
        <dbReference type="Proteomes" id="UP000027222"/>
    </source>
</evidence>
<evidence type="ECO:0000256" key="1">
    <source>
        <dbReference type="ARBA" id="ARBA00022723"/>
    </source>
</evidence>
<dbReference type="InterPro" id="IPR019786">
    <property type="entry name" value="Zinc_finger_PHD-type_CS"/>
</dbReference>
<feature type="region of interest" description="Disordered" evidence="4">
    <location>
        <begin position="304"/>
        <end position="323"/>
    </location>
</feature>
<dbReference type="InterPro" id="IPR011011">
    <property type="entry name" value="Znf_FYVE_PHD"/>
</dbReference>
<dbReference type="InterPro" id="IPR013083">
    <property type="entry name" value="Znf_RING/FYVE/PHD"/>
</dbReference>
<dbReference type="OrthoDB" id="2953545at2759"/>
<keyword evidence="1" id="KW-0479">Metal-binding</keyword>